<dbReference type="PANTHER" id="PTHR19375">
    <property type="entry name" value="HEAT SHOCK PROTEIN 70KDA"/>
    <property type="match status" value="1"/>
</dbReference>
<keyword evidence="2 4" id="KW-0547">Nucleotide-binding</keyword>
<feature type="coiled-coil region" evidence="5">
    <location>
        <begin position="23"/>
        <end position="60"/>
    </location>
</feature>
<dbReference type="SUPFAM" id="SSF100920">
    <property type="entry name" value="Heat shock protein 70kD (HSP70), peptide-binding domain"/>
    <property type="match status" value="1"/>
</dbReference>
<dbReference type="GO" id="GO:0005524">
    <property type="term" value="F:ATP binding"/>
    <property type="evidence" value="ECO:0007669"/>
    <property type="project" value="UniProtKB-KW"/>
</dbReference>
<dbReference type="InterPro" id="IPR029047">
    <property type="entry name" value="HSP70_peptide-bd_sf"/>
</dbReference>
<dbReference type="Proteomes" id="UP000326396">
    <property type="component" value="Unassembled WGS sequence"/>
</dbReference>
<name>A0A5N6LF53_9ASTR</name>
<evidence type="ECO:0000256" key="3">
    <source>
        <dbReference type="ARBA" id="ARBA00022840"/>
    </source>
</evidence>
<dbReference type="Pfam" id="PF00012">
    <property type="entry name" value="HSP70"/>
    <property type="match status" value="1"/>
</dbReference>
<comment type="similarity">
    <text evidence="4">Belongs to the heat shock protein 70 family.</text>
</comment>
<comment type="caution">
    <text evidence="6">The sequence shown here is derived from an EMBL/GenBank/DDBJ whole genome shotgun (WGS) entry which is preliminary data.</text>
</comment>
<dbReference type="EMBL" id="SZYD01001125">
    <property type="protein sequence ID" value="KAD1053239.1"/>
    <property type="molecule type" value="Genomic_DNA"/>
</dbReference>
<comment type="subcellular location">
    <subcellularLocation>
        <location evidence="1">Endoplasmic reticulum lumen</location>
    </subcellularLocation>
</comment>
<dbReference type="Gene3D" id="2.60.34.10">
    <property type="entry name" value="Substrate Binding Domain Of DNAk, Chain A, domain 1"/>
    <property type="match status" value="1"/>
</dbReference>
<dbReference type="PRINTS" id="PR00301">
    <property type="entry name" value="HEATSHOCK70"/>
</dbReference>
<evidence type="ECO:0000256" key="5">
    <source>
        <dbReference type="SAM" id="Coils"/>
    </source>
</evidence>
<proteinExistence type="inferred from homology"/>
<dbReference type="Gene3D" id="3.30.30.30">
    <property type="match status" value="1"/>
</dbReference>
<evidence type="ECO:0000256" key="1">
    <source>
        <dbReference type="ARBA" id="ARBA00004319"/>
    </source>
</evidence>
<dbReference type="InterPro" id="IPR013126">
    <property type="entry name" value="Hsp_70_fam"/>
</dbReference>
<dbReference type="GO" id="GO:0140662">
    <property type="term" value="F:ATP-dependent protein folding chaperone"/>
    <property type="evidence" value="ECO:0007669"/>
    <property type="project" value="InterPro"/>
</dbReference>
<dbReference type="AlphaFoldDB" id="A0A5N6LF53"/>
<accession>A0A5N6LF53</accession>
<dbReference type="InterPro" id="IPR029048">
    <property type="entry name" value="HSP70_C_sf"/>
</dbReference>
<dbReference type="Gene3D" id="3.90.640.10">
    <property type="entry name" value="Actin, Chain A, domain 4"/>
    <property type="match status" value="1"/>
</dbReference>
<evidence type="ECO:0000313" key="7">
    <source>
        <dbReference type="Proteomes" id="UP000326396"/>
    </source>
</evidence>
<dbReference type="SUPFAM" id="SSF53067">
    <property type="entry name" value="Actin-like ATPase domain"/>
    <property type="match status" value="2"/>
</dbReference>
<dbReference type="Gene3D" id="3.30.420.40">
    <property type="match status" value="2"/>
</dbReference>
<evidence type="ECO:0000313" key="6">
    <source>
        <dbReference type="EMBL" id="KAD1053239.1"/>
    </source>
</evidence>
<organism evidence="6 7">
    <name type="scientific">Mikania micrantha</name>
    <name type="common">bitter vine</name>
    <dbReference type="NCBI Taxonomy" id="192012"/>
    <lineage>
        <taxon>Eukaryota</taxon>
        <taxon>Viridiplantae</taxon>
        <taxon>Streptophyta</taxon>
        <taxon>Embryophyta</taxon>
        <taxon>Tracheophyta</taxon>
        <taxon>Spermatophyta</taxon>
        <taxon>Magnoliopsida</taxon>
        <taxon>eudicotyledons</taxon>
        <taxon>Gunneridae</taxon>
        <taxon>Pentapetalae</taxon>
        <taxon>asterids</taxon>
        <taxon>campanulids</taxon>
        <taxon>Asterales</taxon>
        <taxon>Asteraceae</taxon>
        <taxon>Asteroideae</taxon>
        <taxon>Heliantheae alliance</taxon>
        <taxon>Eupatorieae</taxon>
        <taxon>Mikania</taxon>
    </lineage>
</organism>
<dbReference type="InterPro" id="IPR043129">
    <property type="entry name" value="ATPase_NBD"/>
</dbReference>
<keyword evidence="3 4" id="KW-0067">ATP-binding</keyword>
<keyword evidence="7" id="KW-1185">Reference proteome</keyword>
<reference evidence="6 7" key="1">
    <citation type="submission" date="2019-05" db="EMBL/GenBank/DDBJ databases">
        <title>Mikania micrantha, genome provides insights into the molecular mechanism of rapid growth.</title>
        <authorList>
            <person name="Liu B."/>
        </authorList>
    </citation>
    <scope>NUCLEOTIDE SEQUENCE [LARGE SCALE GENOMIC DNA]</scope>
    <source>
        <strain evidence="6">NLD-2019</strain>
        <tissue evidence="6">Leaf</tissue>
    </source>
</reference>
<keyword evidence="5" id="KW-0175">Coiled coil</keyword>
<evidence type="ECO:0000256" key="2">
    <source>
        <dbReference type="ARBA" id="ARBA00022741"/>
    </source>
</evidence>
<dbReference type="GO" id="GO:0005788">
    <property type="term" value="C:endoplasmic reticulum lumen"/>
    <property type="evidence" value="ECO:0007669"/>
    <property type="project" value="UniProtKB-SubCell"/>
</dbReference>
<evidence type="ECO:0000256" key="4">
    <source>
        <dbReference type="RuleBase" id="RU003322"/>
    </source>
</evidence>
<dbReference type="FunFam" id="3.30.30.30:FF:000005">
    <property type="entry name" value="Heat shock protein ssb1"/>
    <property type="match status" value="1"/>
</dbReference>
<protein>
    <submittedName>
        <fullName evidence="6">Uncharacterized protein</fullName>
    </submittedName>
</protein>
<sequence length="657" mass="74398">MTHVNGSSHEWLVLVTIHTNELLVEEEHRAEIAEGRLIELEELVASESEEEEELEEMKIDELEYLSSSAVQCRKTTSSFVAFTPTECLTGNLAYDQATTNPANTVYDVQRLIGRTFNDPEVQKLINRWPFKVIKGTYGLPKVVVEYKCKQKEYSAEEISSMLLVHLKNLAKSYIGTTVKDVVITVPLYFNDSQRQATKVAAHLAGLDVLQIIDKPVAAAIAYGLHMKTTDTNVLVFDLDIVTFNVSIITTDEKGKLTVKATGGDTHFGGVDLVDIMTDNFVKKFNRIHHMEMDITGNSKARYRLRVGIASAIEDLISNTETTISIDSFYNAIDFSTSITRDKFEYMSKSFFRKCIETLESFLRDAKINNTDVDGIVLIGEWTMIPKLQQLLREFFNVNELFKSIDAVEVVAHGAAIHAANLIREKSEKEKTLPTLSLPNIVPLSLGVDAHDGVFSVIIPRNTPIPAEKEQIYFTTYDNQTSIPFNVYQGERSRAKDNKWLGEFEVAVSPAPKGKSKAKVVFSVDADGTLNCWVKEFTTGLKNKIIIDNDKHKFSDEEIKKILKDAEKYKLEDREYIKIMRVRNVLEEYIYNVRRKMKTIGSTDKTRLHAEEIKKMETAIEAANEYIDGNQELVDVDEYKKVQNQLQKLCVSVIAQLV</sequence>
<dbReference type="SUPFAM" id="SSF100934">
    <property type="entry name" value="Heat shock protein 70kD (HSP70), C-terminal subdomain"/>
    <property type="match status" value="1"/>
</dbReference>
<dbReference type="Gene3D" id="1.20.1270.10">
    <property type="match status" value="1"/>
</dbReference>
<gene>
    <name evidence="6" type="ORF">E3N88_43360</name>
</gene>